<keyword evidence="1" id="KW-0805">Transcription regulation</keyword>
<evidence type="ECO:0000256" key="2">
    <source>
        <dbReference type="ARBA" id="ARBA00023125"/>
    </source>
</evidence>
<organism evidence="6 7">
    <name type="scientific">Escallonia herrerae</name>
    <dbReference type="NCBI Taxonomy" id="1293975"/>
    <lineage>
        <taxon>Eukaryota</taxon>
        <taxon>Viridiplantae</taxon>
        <taxon>Streptophyta</taxon>
        <taxon>Embryophyta</taxon>
        <taxon>Tracheophyta</taxon>
        <taxon>Spermatophyta</taxon>
        <taxon>Magnoliopsida</taxon>
        <taxon>eudicotyledons</taxon>
        <taxon>Gunneridae</taxon>
        <taxon>Pentapetalae</taxon>
        <taxon>asterids</taxon>
        <taxon>campanulids</taxon>
        <taxon>Escalloniales</taxon>
        <taxon>Escalloniaceae</taxon>
        <taxon>Escallonia</taxon>
    </lineage>
</organism>
<dbReference type="InterPro" id="IPR036093">
    <property type="entry name" value="NAC_dom_sf"/>
</dbReference>
<keyword evidence="7" id="KW-1185">Reference proteome</keyword>
<keyword evidence="2" id="KW-0238">DNA-binding</keyword>
<sequence length="116" mass="13542">MQGTILGPNDHTQLNWRTLSILPFLEPQIASIMFSHAEDMQIVKIYESRVKTWQGHIDKSEVQQQKAKRFHPSDEELIVHYLINKINSRPLPASVIAEIELYNYNPWELPSLFSKI</sequence>
<comment type="caution">
    <text evidence="6">The sequence shown here is derived from an EMBL/GenBank/DDBJ whole genome shotgun (WGS) entry which is preliminary data.</text>
</comment>
<feature type="domain" description="NAC" evidence="5">
    <location>
        <begin position="64"/>
        <end position="116"/>
    </location>
</feature>
<gene>
    <name evidence="6" type="ORF">RJ639_014061</name>
</gene>
<keyword evidence="3" id="KW-0804">Transcription</keyword>
<dbReference type="PANTHER" id="PTHR31719">
    <property type="entry name" value="NAC TRANSCRIPTION FACTOR 56"/>
    <property type="match status" value="1"/>
</dbReference>
<evidence type="ECO:0000256" key="4">
    <source>
        <dbReference type="ARBA" id="ARBA00023242"/>
    </source>
</evidence>
<dbReference type="PANTHER" id="PTHR31719:SF157">
    <property type="entry name" value="NAC TRANSCRIPTION FACTOR-LIKE PROTEIN"/>
    <property type="match status" value="1"/>
</dbReference>
<protein>
    <recommendedName>
        <fullName evidence="5">NAC domain-containing protein</fullName>
    </recommendedName>
</protein>
<dbReference type="GO" id="GO:0003677">
    <property type="term" value="F:DNA binding"/>
    <property type="evidence" value="ECO:0007669"/>
    <property type="project" value="UniProtKB-KW"/>
</dbReference>
<evidence type="ECO:0000313" key="6">
    <source>
        <dbReference type="EMBL" id="KAK3009161.1"/>
    </source>
</evidence>
<name>A0AA88VHQ8_9ASTE</name>
<dbReference type="InterPro" id="IPR003441">
    <property type="entry name" value="NAC-dom"/>
</dbReference>
<dbReference type="PROSITE" id="PS51005">
    <property type="entry name" value="NAC"/>
    <property type="match status" value="1"/>
</dbReference>
<evidence type="ECO:0000256" key="1">
    <source>
        <dbReference type="ARBA" id="ARBA00023015"/>
    </source>
</evidence>
<dbReference type="Proteomes" id="UP001188597">
    <property type="component" value="Unassembled WGS sequence"/>
</dbReference>
<dbReference type="SUPFAM" id="SSF101941">
    <property type="entry name" value="NAC domain"/>
    <property type="match status" value="1"/>
</dbReference>
<evidence type="ECO:0000256" key="3">
    <source>
        <dbReference type="ARBA" id="ARBA00023163"/>
    </source>
</evidence>
<evidence type="ECO:0000259" key="5">
    <source>
        <dbReference type="PROSITE" id="PS51005"/>
    </source>
</evidence>
<dbReference type="EMBL" id="JAVXUP010001671">
    <property type="protein sequence ID" value="KAK3009161.1"/>
    <property type="molecule type" value="Genomic_DNA"/>
</dbReference>
<evidence type="ECO:0000313" key="7">
    <source>
        <dbReference type="Proteomes" id="UP001188597"/>
    </source>
</evidence>
<dbReference type="AlphaFoldDB" id="A0AA88VHQ8"/>
<dbReference type="Pfam" id="PF02365">
    <property type="entry name" value="NAM"/>
    <property type="match status" value="1"/>
</dbReference>
<dbReference type="Gene3D" id="2.170.150.80">
    <property type="entry name" value="NAC domain"/>
    <property type="match status" value="1"/>
</dbReference>
<keyword evidence="4" id="KW-0539">Nucleus</keyword>
<dbReference type="GO" id="GO:0006355">
    <property type="term" value="P:regulation of DNA-templated transcription"/>
    <property type="evidence" value="ECO:0007669"/>
    <property type="project" value="InterPro"/>
</dbReference>
<reference evidence="6" key="1">
    <citation type="submission" date="2022-12" db="EMBL/GenBank/DDBJ databases">
        <title>Draft genome assemblies for two species of Escallonia (Escalloniales).</title>
        <authorList>
            <person name="Chanderbali A."/>
            <person name="Dervinis C."/>
            <person name="Anghel I."/>
            <person name="Soltis D."/>
            <person name="Soltis P."/>
            <person name="Zapata F."/>
        </authorList>
    </citation>
    <scope>NUCLEOTIDE SEQUENCE</scope>
    <source>
        <strain evidence="6">UCBG64.0493</strain>
        <tissue evidence="6">Leaf</tissue>
    </source>
</reference>
<accession>A0AA88VHQ8</accession>
<proteinExistence type="predicted"/>